<evidence type="ECO:0000259" key="1">
    <source>
        <dbReference type="Pfam" id="PF01965"/>
    </source>
</evidence>
<evidence type="ECO:0000313" key="2">
    <source>
        <dbReference type="EMBL" id="GLS19391.1"/>
    </source>
</evidence>
<dbReference type="InterPro" id="IPR029062">
    <property type="entry name" value="Class_I_gatase-like"/>
</dbReference>
<dbReference type="SUPFAM" id="SSF52317">
    <property type="entry name" value="Class I glutamine amidotransferase-like"/>
    <property type="match status" value="1"/>
</dbReference>
<reference evidence="3" key="1">
    <citation type="journal article" date="2019" name="Int. J. Syst. Evol. Microbiol.">
        <title>The Global Catalogue of Microorganisms (GCM) 10K type strain sequencing project: providing services to taxonomists for standard genome sequencing and annotation.</title>
        <authorList>
            <consortium name="The Broad Institute Genomics Platform"/>
            <consortium name="The Broad Institute Genome Sequencing Center for Infectious Disease"/>
            <person name="Wu L."/>
            <person name="Ma J."/>
        </authorList>
    </citation>
    <scope>NUCLEOTIDE SEQUENCE [LARGE SCALE GENOMIC DNA]</scope>
    <source>
        <strain evidence="3">NBRC 101365</strain>
    </source>
</reference>
<feature type="domain" description="DJ-1/PfpI" evidence="1">
    <location>
        <begin position="6"/>
        <end position="165"/>
    </location>
</feature>
<dbReference type="EMBL" id="BSPC01000022">
    <property type="protein sequence ID" value="GLS19391.1"/>
    <property type="molecule type" value="Genomic_DNA"/>
</dbReference>
<dbReference type="PANTHER" id="PTHR43130:SF2">
    <property type="entry name" value="DJ-1_PFPI DOMAIN-CONTAINING PROTEIN"/>
    <property type="match status" value="1"/>
</dbReference>
<comment type="caution">
    <text evidence="2">The sequence shown here is derived from an EMBL/GenBank/DDBJ whole genome shotgun (WGS) entry which is preliminary data.</text>
</comment>
<proteinExistence type="predicted"/>
<keyword evidence="3" id="KW-1185">Reference proteome</keyword>
<dbReference type="Proteomes" id="UP001156882">
    <property type="component" value="Unassembled WGS sequence"/>
</dbReference>
<dbReference type="Pfam" id="PF01965">
    <property type="entry name" value="DJ-1_PfpI"/>
    <property type="match status" value="1"/>
</dbReference>
<protein>
    <submittedName>
        <fullName evidence="2">Thiazole biosynthesis protein ThiJ</fullName>
    </submittedName>
</protein>
<dbReference type="Gene3D" id="3.40.50.880">
    <property type="match status" value="1"/>
</dbReference>
<dbReference type="InterPro" id="IPR052158">
    <property type="entry name" value="INH-QAR"/>
</dbReference>
<dbReference type="RefSeq" id="WP_284312317.1">
    <property type="nucleotide sequence ID" value="NZ_BSPC01000022.1"/>
</dbReference>
<dbReference type="CDD" id="cd03139">
    <property type="entry name" value="GATase1_PfpI_2"/>
    <property type="match status" value="1"/>
</dbReference>
<dbReference type="InterPro" id="IPR002818">
    <property type="entry name" value="DJ-1/PfpI"/>
</dbReference>
<evidence type="ECO:0000313" key="3">
    <source>
        <dbReference type="Proteomes" id="UP001156882"/>
    </source>
</evidence>
<gene>
    <name evidence="2" type="ORF">GCM10007874_24080</name>
</gene>
<organism evidence="2 3">
    <name type="scientific">Labrys miyagiensis</name>
    <dbReference type="NCBI Taxonomy" id="346912"/>
    <lineage>
        <taxon>Bacteria</taxon>
        <taxon>Pseudomonadati</taxon>
        <taxon>Pseudomonadota</taxon>
        <taxon>Alphaproteobacteria</taxon>
        <taxon>Hyphomicrobiales</taxon>
        <taxon>Xanthobacteraceae</taxon>
        <taxon>Labrys</taxon>
    </lineage>
</organism>
<sequence>MSEPISVVIAAYDGVTQLDFTGPHQFLSRTPDLDVRVTSPGGRPITADRLVFSELEDLATITSCDVLLVPGGSGCIPAIENELYMKEIVRLGGTARYLTSVCSGSLILGAAGFLTGRRAACHWAWRELLPVFGAIVDEGRIVRDGNILSGGGVTAGIDLVLALIAELRGQHVAQMVQLGLEYAPQPPFNSGRPDTAPAEILETVNARTAPARAQRRARLETWVASRMSEPSKLTNHLSL</sequence>
<accession>A0ABQ6CGD7</accession>
<name>A0ABQ6CGD7_9HYPH</name>
<dbReference type="PANTHER" id="PTHR43130">
    <property type="entry name" value="ARAC-FAMILY TRANSCRIPTIONAL REGULATOR"/>
    <property type="match status" value="1"/>
</dbReference>